<keyword evidence="8" id="KW-0443">Lipid metabolism</keyword>
<keyword evidence="9" id="KW-0472">Membrane</keyword>
<gene>
    <name evidence="15" type="ORF">OKIOD_LOCUS697</name>
</gene>
<dbReference type="InterPro" id="IPR002123">
    <property type="entry name" value="Plipid/glycerol_acylTrfase"/>
</dbReference>
<reference evidence="15 16" key="1">
    <citation type="submission" date="2021-04" db="EMBL/GenBank/DDBJ databases">
        <authorList>
            <person name="Bliznina A."/>
        </authorList>
    </citation>
    <scope>NUCLEOTIDE SEQUENCE [LARGE SCALE GENOMIC DNA]</scope>
</reference>
<evidence type="ECO:0000256" key="8">
    <source>
        <dbReference type="ARBA" id="ARBA00023098"/>
    </source>
</evidence>
<evidence type="ECO:0000256" key="3">
    <source>
        <dbReference type="ARBA" id="ARBA00008655"/>
    </source>
</evidence>
<evidence type="ECO:0000259" key="14">
    <source>
        <dbReference type="Pfam" id="PF01553"/>
    </source>
</evidence>
<name>A0ABN7RJ61_OIKDI</name>
<evidence type="ECO:0000256" key="7">
    <source>
        <dbReference type="ARBA" id="ARBA00022989"/>
    </source>
</evidence>
<accession>A0ABN7RJ61</accession>
<keyword evidence="16" id="KW-1185">Reference proteome</keyword>
<evidence type="ECO:0000313" key="16">
    <source>
        <dbReference type="Proteomes" id="UP001158576"/>
    </source>
</evidence>
<keyword evidence="7" id="KW-1133">Transmembrane helix</keyword>
<dbReference type="PANTHER" id="PTHR23063:SF52">
    <property type="entry name" value="LYSOPHOSPHATIDYLCHOLINE ACYLTRANSFERASE"/>
    <property type="match status" value="1"/>
</dbReference>
<keyword evidence="4" id="KW-0444">Lipid biosynthesis</keyword>
<evidence type="ECO:0000256" key="5">
    <source>
        <dbReference type="ARBA" id="ARBA00022679"/>
    </source>
</evidence>
<keyword evidence="6" id="KW-0812">Transmembrane</keyword>
<keyword evidence="10" id="KW-0594">Phospholipid biosynthesis</keyword>
<dbReference type="EMBL" id="OU015568">
    <property type="protein sequence ID" value="CAG5078978.1"/>
    <property type="molecule type" value="Genomic_DNA"/>
</dbReference>
<comment type="subcellular location">
    <subcellularLocation>
        <location evidence="1">Membrane</location>
    </subcellularLocation>
</comment>
<keyword evidence="11" id="KW-1208">Phospholipid metabolism</keyword>
<keyword evidence="5" id="KW-0808">Transferase</keyword>
<dbReference type="CDD" id="cd07991">
    <property type="entry name" value="LPLAT_LPCAT1-like"/>
    <property type="match status" value="1"/>
</dbReference>
<evidence type="ECO:0000256" key="9">
    <source>
        <dbReference type="ARBA" id="ARBA00023136"/>
    </source>
</evidence>
<evidence type="ECO:0000256" key="6">
    <source>
        <dbReference type="ARBA" id="ARBA00022692"/>
    </source>
</evidence>
<proteinExistence type="inferred from homology"/>
<dbReference type="Pfam" id="PF01553">
    <property type="entry name" value="Acyltransferase"/>
    <property type="match status" value="1"/>
</dbReference>
<evidence type="ECO:0000256" key="12">
    <source>
        <dbReference type="ARBA" id="ARBA00023315"/>
    </source>
</evidence>
<evidence type="ECO:0000313" key="15">
    <source>
        <dbReference type="EMBL" id="CAG5078978.1"/>
    </source>
</evidence>
<protein>
    <submittedName>
        <fullName evidence="15">Oidioi.mRNA.OKI2018_I69.PAR.g9139.t1.cds</fullName>
    </submittedName>
</protein>
<comment type="pathway">
    <text evidence="13">Phospholipid metabolism.</text>
</comment>
<keyword evidence="12" id="KW-0012">Acyltransferase</keyword>
<evidence type="ECO:0000256" key="10">
    <source>
        <dbReference type="ARBA" id="ARBA00023209"/>
    </source>
</evidence>
<evidence type="ECO:0000256" key="4">
    <source>
        <dbReference type="ARBA" id="ARBA00022516"/>
    </source>
</evidence>
<comment type="pathway">
    <text evidence="2">Lipid metabolism.</text>
</comment>
<evidence type="ECO:0000256" key="13">
    <source>
        <dbReference type="ARBA" id="ARBA00025707"/>
    </source>
</evidence>
<organism evidence="15 16">
    <name type="scientific">Oikopleura dioica</name>
    <name type="common">Tunicate</name>
    <dbReference type="NCBI Taxonomy" id="34765"/>
    <lineage>
        <taxon>Eukaryota</taxon>
        <taxon>Metazoa</taxon>
        <taxon>Chordata</taxon>
        <taxon>Tunicata</taxon>
        <taxon>Appendicularia</taxon>
        <taxon>Copelata</taxon>
        <taxon>Oikopleuridae</taxon>
        <taxon>Oikopleura</taxon>
    </lineage>
</organism>
<dbReference type="PANTHER" id="PTHR23063">
    <property type="entry name" value="PHOSPHOLIPID ACYLTRANSFERASE"/>
    <property type="match status" value="1"/>
</dbReference>
<comment type="similarity">
    <text evidence="3">Belongs to the 1-acyl-sn-glycerol-3-phosphate acyltransferase family.</text>
</comment>
<sequence length="264" mass="30012">MKSCGAIFVDRENRKSRSKTVHEIIERVQSEQPVPQISLFPEGTVTNGESLVQFKVGAFIPKVPVQPVSITFEGWNTAAWGHEGLGWYVFYTLGNFRIKLTYDYLPVVPPLESEDPISFSRRVRLIFSEHTGLSLSNLSYENVRIHAELEKLGLPFDSMDVNLGKLMKCLDYKIEDVHVRLQEFAKLRGPEKNVITSSSLDKAVNGKCDHSITYLKRKCLKTFMIKKSTKILRLAKDFTTSLNDTMVKSMLFVMSEIISSILQT</sequence>
<dbReference type="SUPFAM" id="SSF69593">
    <property type="entry name" value="Glycerol-3-phosphate (1)-acyltransferase"/>
    <property type="match status" value="1"/>
</dbReference>
<evidence type="ECO:0000256" key="1">
    <source>
        <dbReference type="ARBA" id="ARBA00004370"/>
    </source>
</evidence>
<evidence type="ECO:0000256" key="2">
    <source>
        <dbReference type="ARBA" id="ARBA00005189"/>
    </source>
</evidence>
<dbReference type="Proteomes" id="UP001158576">
    <property type="component" value="Chromosome PAR"/>
</dbReference>
<dbReference type="InterPro" id="IPR045252">
    <property type="entry name" value="LPCAT1-like"/>
</dbReference>
<evidence type="ECO:0000256" key="11">
    <source>
        <dbReference type="ARBA" id="ARBA00023264"/>
    </source>
</evidence>
<feature type="domain" description="Phospholipid/glycerol acyltransferase" evidence="14">
    <location>
        <begin position="1"/>
        <end position="70"/>
    </location>
</feature>